<keyword evidence="3" id="KW-1185">Reference proteome</keyword>
<proteinExistence type="predicted"/>
<dbReference type="OrthoDB" id="2014278at2759"/>
<gene>
    <name evidence="2" type="ORF">PanWU01x14_219000</name>
</gene>
<feature type="compositionally biased region" description="Basic and acidic residues" evidence="1">
    <location>
        <begin position="91"/>
        <end position="101"/>
    </location>
</feature>
<feature type="region of interest" description="Disordered" evidence="1">
    <location>
        <begin position="81"/>
        <end position="101"/>
    </location>
</feature>
<evidence type="ECO:0000256" key="1">
    <source>
        <dbReference type="SAM" id="MobiDB-lite"/>
    </source>
</evidence>
<evidence type="ECO:0000313" key="3">
    <source>
        <dbReference type="Proteomes" id="UP000237105"/>
    </source>
</evidence>
<name>A0A2P5BQG4_PARAD</name>
<organism evidence="2 3">
    <name type="scientific">Parasponia andersonii</name>
    <name type="common">Sponia andersonii</name>
    <dbReference type="NCBI Taxonomy" id="3476"/>
    <lineage>
        <taxon>Eukaryota</taxon>
        <taxon>Viridiplantae</taxon>
        <taxon>Streptophyta</taxon>
        <taxon>Embryophyta</taxon>
        <taxon>Tracheophyta</taxon>
        <taxon>Spermatophyta</taxon>
        <taxon>Magnoliopsida</taxon>
        <taxon>eudicotyledons</taxon>
        <taxon>Gunneridae</taxon>
        <taxon>Pentapetalae</taxon>
        <taxon>rosids</taxon>
        <taxon>fabids</taxon>
        <taxon>Rosales</taxon>
        <taxon>Cannabaceae</taxon>
        <taxon>Parasponia</taxon>
    </lineage>
</organism>
<accession>A0A2P5BQG4</accession>
<dbReference type="EMBL" id="JXTB01000238">
    <property type="protein sequence ID" value="PON51042.1"/>
    <property type="molecule type" value="Genomic_DNA"/>
</dbReference>
<evidence type="ECO:0000313" key="2">
    <source>
        <dbReference type="EMBL" id="PON51042.1"/>
    </source>
</evidence>
<comment type="caution">
    <text evidence="2">The sequence shown here is derived from an EMBL/GenBank/DDBJ whole genome shotgun (WGS) entry which is preliminary data.</text>
</comment>
<dbReference type="Proteomes" id="UP000237105">
    <property type="component" value="Unassembled WGS sequence"/>
</dbReference>
<protein>
    <submittedName>
        <fullName evidence="2">Uncharacterized protein</fullName>
    </submittedName>
</protein>
<sequence length="140" mass="15559">MAAIKSKECRKSGWGILLAEEKGLPFEAKSSAGCSSSAVGRCRIRPAEVVHYHLNASDDPHVVCPHCNMSIDVEIDHIVPPDLEEEEEEEGGKQKHHEASSGIEKRLLDISIIEGLKLLQASWQCETALNTVFLDRVDWR</sequence>
<reference evidence="3" key="1">
    <citation type="submission" date="2016-06" db="EMBL/GenBank/DDBJ databases">
        <title>Parallel loss of symbiosis genes in relatives of nitrogen-fixing non-legume Parasponia.</title>
        <authorList>
            <person name="Van Velzen R."/>
            <person name="Holmer R."/>
            <person name="Bu F."/>
            <person name="Rutten L."/>
            <person name="Van Zeijl A."/>
            <person name="Liu W."/>
            <person name="Santuari L."/>
            <person name="Cao Q."/>
            <person name="Sharma T."/>
            <person name="Shen D."/>
            <person name="Roswanjaya Y."/>
            <person name="Wardhani T."/>
            <person name="Kalhor M.S."/>
            <person name="Jansen J."/>
            <person name="Van den Hoogen J."/>
            <person name="Gungor B."/>
            <person name="Hartog M."/>
            <person name="Hontelez J."/>
            <person name="Verver J."/>
            <person name="Yang W.-C."/>
            <person name="Schijlen E."/>
            <person name="Repin R."/>
            <person name="Schilthuizen M."/>
            <person name="Schranz E."/>
            <person name="Heidstra R."/>
            <person name="Miyata K."/>
            <person name="Fedorova E."/>
            <person name="Kohlen W."/>
            <person name="Bisseling T."/>
            <person name="Smit S."/>
            <person name="Geurts R."/>
        </authorList>
    </citation>
    <scope>NUCLEOTIDE SEQUENCE [LARGE SCALE GENOMIC DNA]</scope>
    <source>
        <strain evidence="3">cv. WU1-14</strain>
    </source>
</reference>
<dbReference type="AlphaFoldDB" id="A0A2P5BQG4"/>